<name>A0A3N7HYN8_9BURK</name>
<accession>A0A3N7HYN8</accession>
<reference evidence="1 2" key="2">
    <citation type="submission" date="2018-12" db="EMBL/GenBank/DDBJ databases">
        <title>Rhizobacter gummiphilus sp. nov., a rubber-degrading bacterium isolated from the soil of a botanical garden in Japan.</title>
        <authorList>
            <person name="Shunsuke S.S."/>
        </authorList>
    </citation>
    <scope>NUCLEOTIDE SEQUENCE [LARGE SCALE GENOMIC DNA]</scope>
    <source>
        <strain evidence="1 2">S-16</strain>
    </source>
</reference>
<proteinExistence type="predicted"/>
<reference evidence="1 2" key="1">
    <citation type="submission" date="2018-08" db="EMBL/GenBank/DDBJ databases">
        <authorList>
            <person name="Khan S.A."/>
            <person name="Jeon C.O."/>
            <person name="Chun B.H."/>
            <person name="Jeong S.E."/>
        </authorList>
    </citation>
    <scope>NUCLEOTIDE SEQUENCE [LARGE SCALE GENOMIC DNA]</scope>
    <source>
        <strain evidence="1 2">S-16</strain>
    </source>
</reference>
<comment type="caution">
    <text evidence="1">The sequence shown here is derived from an EMBL/GenBank/DDBJ whole genome shotgun (WGS) entry which is preliminary data.</text>
</comment>
<keyword evidence="2" id="KW-1185">Reference proteome</keyword>
<dbReference type="AlphaFoldDB" id="A0A3N7HYN8"/>
<protein>
    <submittedName>
        <fullName evidence="1">Uncharacterized protein</fullName>
    </submittedName>
</protein>
<evidence type="ECO:0000313" key="1">
    <source>
        <dbReference type="EMBL" id="RQP26231.1"/>
    </source>
</evidence>
<gene>
    <name evidence="1" type="ORF">DZC73_04140</name>
</gene>
<dbReference type="EMBL" id="QUSW01000001">
    <property type="protein sequence ID" value="RQP26231.1"/>
    <property type="molecule type" value="Genomic_DNA"/>
</dbReference>
<evidence type="ECO:0000313" key="2">
    <source>
        <dbReference type="Proteomes" id="UP000267464"/>
    </source>
</evidence>
<organism evidence="1 2">
    <name type="scientific">Piscinibacter terrae</name>
    <dbReference type="NCBI Taxonomy" id="2496871"/>
    <lineage>
        <taxon>Bacteria</taxon>
        <taxon>Pseudomonadati</taxon>
        <taxon>Pseudomonadota</taxon>
        <taxon>Betaproteobacteria</taxon>
        <taxon>Burkholderiales</taxon>
        <taxon>Sphaerotilaceae</taxon>
        <taxon>Piscinibacter</taxon>
    </lineage>
</organism>
<dbReference type="Proteomes" id="UP000267464">
    <property type="component" value="Unassembled WGS sequence"/>
</dbReference>
<sequence length="272" mass="28865">MTLTTMLAACAVASACGGGDDGPDTGFDCLFANCKNSQDIQVSDLSARYEVTQEGTRVTAVSSVGYRYNLLTVVRVTGGDTLTLSSGVQSREMHPTDASWWHASASLDGLGESPTVSVDFKRGTQVERGTVTLPKVFSIVSPTGAVVLKHSDGQLLATLTTLASDHLVTQVNGNCRRADGTQFPINTTLTPAYQSAQPTGHLYRISVSLLDSEIAFENQQAQPGNLSAVDRCELTLQWRSEAYGTTPAGMHPSSSIVGVTKQSMPLSYLAQQ</sequence>